<dbReference type="SUPFAM" id="SSF47413">
    <property type="entry name" value="lambda repressor-like DNA-binding domains"/>
    <property type="match status" value="1"/>
</dbReference>
<organism evidence="2 3">
    <name type="scientific">Ancylobacter oerskovii</name>
    <dbReference type="NCBI Taxonomy" id="459519"/>
    <lineage>
        <taxon>Bacteria</taxon>
        <taxon>Pseudomonadati</taxon>
        <taxon>Pseudomonadota</taxon>
        <taxon>Alphaproteobacteria</taxon>
        <taxon>Hyphomicrobiales</taxon>
        <taxon>Xanthobacteraceae</taxon>
        <taxon>Ancylobacter</taxon>
    </lineage>
</organism>
<dbReference type="Proteomes" id="UP001597299">
    <property type="component" value="Unassembled WGS sequence"/>
</dbReference>
<gene>
    <name evidence="2" type="ORF">ACFSNC_18155</name>
</gene>
<dbReference type="Gene3D" id="1.10.260.40">
    <property type="entry name" value="lambda repressor-like DNA-binding domains"/>
    <property type="match status" value="1"/>
</dbReference>
<comment type="caution">
    <text evidence="2">The sequence shown here is derived from an EMBL/GenBank/DDBJ whole genome shotgun (WGS) entry which is preliminary data.</text>
</comment>
<name>A0ABW4Z191_9HYPH</name>
<feature type="domain" description="HTH cro/C1-type" evidence="1">
    <location>
        <begin position="7"/>
        <end position="41"/>
    </location>
</feature>
<evidence type="ECO:0000313" key="3">
    <source>
        <dbReference type="Proteomes" id="UP001597299"/>
    </source>
</evidence>
<sequence length="89" mass="9725">MESNSAVAGLRKKWGLTQNELAGMLGITQRALVDIETGKTRLRHIHVLALERISLELAVERGDASLALRPVAHFAMKYAAAFPRLESAS</sequence>
<evidence type="ECO:0000313" key="2">
    <source>
        <dbReference type="EMBL" id="MFD2142335.1"/>
    </source>
</evidence>
<protein>
    <submittedName>
        <fullName evidence="2">Helix-turn-helix transcriptional regulator</fullName>
    </submittedName>
</protein>
<evidence type="ECO:0000259" key="1">
    <source>
        <dbReference type="PROSITE" id="PS50943"/>
    </source>
</evidence>
<dbReference type="CDD" id="cd00093">
    <property type="entry name" value="HTH_XRE"/>
    <property type="match status" value="1"/>
</dbReference>
<dbReference type="InterPro" id="IPR010982">
    <property type="entry name" value="Lambda_DNA-bd_dom_sf"/>
</dbReference>
<accession>A0ABW4Z191</accession>
<dbReference type="PROSITE" id="PS50943">
    <property type="entry name" value="HTH_CROC1"/>
    <property type="match status" value="1"/>
</dbReference>
<dbReference type="RefSeq" id="WP_213354152.1">
    <property type="nucleotide sequence ID" value="NZ_JAHBGB010000037.1"/>
</dbReference>
<dbReference type="EMBL" id="JBHUHD010000001">
    <property type="protein sequence ID" value="MFD2142335.1"/>
    <property type="molecule type" value="Genomic_DNA"/>
</dbReference>
<keyword evidence="3" id="KW-1185">Reference proteome</keyword>
<dbReference type="InterPro" id="IPR001387">
    <property type="entry name" value="Cro/C1-type_HTH"/>
</dbReference>
<proteinExistence type="predicted"/>
<dbReference type="Pfam" id="PF01381">
    <property type="entry name" value="HTH_3"/>
    <property type="match status" value="1"/>
</dbReference>
<reference evidence="3" key="1">
    <citation type="journal article" date="2019" name="Int. J. Syst. Evol. Microbiol.">
        <title>The Global Catalogue of Microorganisms (GCM) 10K type strain sequencing project: providing services to taxonomists for standard genome sequencing and annotation.</title>
        <authorList>
            <consortium name="The Broad Institute Genomics Platform"/>
            <consortium name="The Broad Institute Genome Sequencing Center for Infectious Disease"/>
            <person name="Wu L."/>
            <person name="Ma J."/>
        </authorList>
    </citation>
    <scope>NUCLEOTIDE SEQUENCE [LARGE SCALE GENOMIC DNA]</scope>
    <source>
        <strain evidence="3">CCM 7435</strain>
    </source>
</reference>